<dbReference type="InterPro" id="IPR050534">
    <property type="entry name" value="Coronavir_polyprotein_1ab"/>
</dbReference>
<dbReference type="InterPro" id="IPR041677">
    <property type="entry name" value="DNA2/NAM7_AAA_11"/>
</dbReference>
<feature type="domain" description="DNA2/NAM7 helicase-like C-terminal" evidence="8">
    <location>
        <begin position="771"/>
        <end position="965"/>
    </location>
</feature>
<dbReference type="Pfam" id="PF13086">
    <property type="entry name" value="AAA_11"/>
    <property type="match status" value="1"/>
</dbReference>
<dbReference type="Pfam" id="PF13087">
    <property type="entry name" value="AAA_12"/>
    <property type="match status" value="1"/>
</dbReference>
<evidence type="ECO:0000256" key="4">
    <source>
        <dbReference type="ARBA" id="ARBA00022806"/>
    </source>
</evidence>
<evidence type="ECO:0000256" key="6">
    <source>
        <dbReference type="SAM" id="MobiDB-lite"/>
    </source>
</evidence>
<dbReference type="InterPro" id="IPR041679">
    <property type="entry name" value="DNA2/NAM7-like_C"/>
</dbReference>
<dbReference type="OMA" id="HFKYSPM"/>
<evidence type="ECO:0000313" key="9">
    <source>
        <dbReference type="EMBL" id="OBS20115.1"/>
    </source>
</evidence>
<dbReference type="GO" id="GO:0005524">
    <property type="term" value="F:ATP binding"/>
    <property type="evidence" value="ECO:0007669"/>
    <property type="project" value="UniProtKB-KW"/>
</dbReference>
<evidence type="ECO:0000259" key="7">
    <source>
        <dbReference type="Pfam" id="PF13086"/>
    </source>
</evidence>
<feature type="region of interest" description="Disordered" evidence="6">
    <location>
        <begin position="1011"/>
        <end position="1035"/>
    </location>
</feature>
<comment type="similarity">
    <text evidence="1">Belongs to the DNA2/NAM7 helicase family.</text>
</comment>
<keyword evidence="4" id="KW-0347">Helicase</keyword>
<protein>
    <recommendedName>
        <fullName evidence="11">DNA2/NAM7 helicase-like C-terminal domain-containing protein</fullName>
    </recommendedName>
</protein>
<organism evidence="9 10">
    <name type="scientific">Fusarium poae</name>
    <dbReference type="NCBI Taxonomy" id="36050"/>
    <lineage>
        <taxon>Eukaryota</taxon>
        <taxon>Fungi</taxon>
        <taxon>Dikarya</taxon>
        <taxon>Ascomycota</taxon>
        <taxon>Pezizomycotina</taxon>
        <taxon>Sordariomycetes</taxon>
        <taxon>Hypocreomycetidae</taxon>
        <taxon>Hypocreales</taxon>
        <taxon>Nectriaceae</taxon>
        <taxon>Fusarium</taxon>
    </lineage>
</organism>
<gene>
    <name evidence="9" type="ORF">FPOA_11837</name>
</gene>
<dbReference type="AlphaFoldDB" id="A0A1B8AHU3"/>
<keyword evidence="10" id="KW-1185">Reference proteome</keyword>
<evidence type="ECO:0008006" key="11">
    <source>
        <dbReference type="Google" id="ProtNLM"/>
    </source>
</evidence>
<keyword evidence="2" id="KW-0547">Nucleotide-binding</keyword>
<keyword evidence="3" id="KW-0378">Hydrolase</keyword>
<evidence type="ECO:0000256" key="3">
    <source>
        <dbReference type="ARBA" id="ARBA00022801"/>
    </source>
</evidence>
<dbReference type="PANTHER" id="PTHR43788">
    <property type="entry name" value="DNA2/NAM7 HELICASE FAMILY MEMBER"/>
    <property type="match status" value="1"/>
</dbReference>
<dbReference type="GO" id="GO:0016787">
    <property type="term" value="F:hydrolase activity"/>
    <property type="evidence" value="ECO:0007669"/>
    <property type="project" value="UniProtKB-KW"/>
</dbReference>
<accession>A0A1B8AHU3</accession>
<reference evidence="9 10" key="1">
    <citation type="submission" date="2016-06" db="EMBL/GenBank/DDBJ databases">
        <title>Living apart together: crosstalk between the core and supernumerary genomes in a fungal plant pathogen.</title>
        <authorList>
            <person name="Vanheule A."/>
            <person name="Audenaert K."/>
            <person name="Warris S."/>
            <person name="Van De Geest H."/>
            <person name="Schijlen E."/>
            <person name="Hofte M."/>
            <person name="De Saeger S."/>
            <person name="Haesaert G."/>
            <person name="Waalwijk C."/>
            <person name="Van Der Lee T."/>
        </authorList>
    </citation>
    <scope>NUCLEOTIDE SEQUENCE [LARGE SCALE GENOMIC DNA]</scope>
    <source>
        <strain evidence="9 10">2516</strain>
    </source>
</reference>
<evidence type="ECO:0000256" key="1">
    <source>
        <dbReference type="ARBA" id="ARBA00007913"/>
    </source>
</evidence>
<dbReference type="Gene3D" id="3.40.50.300">
    <property type="entry name" value="P-loop containing nucleotide triphosphate hydrolases"/>
    <property type="match status" value="2"/>
</dbReference>
<evidence type="ECO:0000256" key="5">
    <source>
        <dbReference type="ARBA" id="ARBA00022840"/>
    </source>
</evidence>
<evidence type="ECO:0000259" key="8">
    <source>
        <dbReference type="Pfam" id="PF13087"/>
    </source>
</evidence>
<dbReference type="CDD" id="cd18808">
    <property type="entry name" value="SF1_C_Upf1"/>
    <property type="match status" value="1"/>
</dbReference>
<feature type="domain" description="DNA2/NAM7 helicase helicase" evidence="7">
    <location>
        <begin position="459"/>
        <end position="719"/>
    </location>
</feature>
<dbReference type="SUPFAM" id="SSF52540">
    <property type="entry name" value="P-loop containing nucleoside triphosphate hydrolases"/>
    <property type="match status" value="1"/>
</dbReference>
<sequence length="1035" mass="116770">MAKLPKQVRCTLLIPDPSKEGVWGCIPSLGDEDTSVFVNLTPNGIRLSFPRDADRSVWAWYSSDLGMSSSTLHHIAIELRGSSADIRQLNDDETKAFEGLVGNDEAESFRIVTFNSKPDEPCSPRITGFGTPFHGVDATVDGYVNHDTQICGVASLSEILQRQNFTILVKDPILASYISDATGPRKSETFGYGEVHDWDMARYGQQIPKLRGCAFGPTIRFENANERDTALTQMHVQDRVGKEPVEKTTEFVCLLEPQKAFELEHWRAARRALRGDSCKLDITFKPTKGAAWSVTWEASHLTFASSDHLHGVDLERRLPLLLKRPVDGSRSHNFCPDSSPEYEGTGDELKRSIVKFRCHLNLNNEAMRVSAINYLSNPNIWPSAMESVDRAFIQQTIFNELLIGQGLWPLQKQGVNVKLPSFDIFDGIPADVLDVCLSHVFGNDKERVQRYFSKLYLGLGLVSGPPGTGKSHLASIIVILMCFNKSIKHVYVSAASNGATDNIVERIDGIAKKITAALAGSHVKNLMLLRGYSLGTEVGNCTEALLGKSFKEDAIWNPSPWNFGRSLCWWTLRVLGSERAPHLTADDNAELWDLQQKLSAIILPFSSSSTKYPRLVKFRQLVRLAKGLESASAYQHSLTGDSHKRTLIQLMELVVGCADVVATTPATSTSWIYRSFNHKKAQAVVFDEAATMFCSDGLLVCGNTPRPMVAIGDPKQLAPNLATAFELLHGNRWKHDRRRGNFERTLKPIPTNRFAQFANISWLSWFIYLGWPVFHLYTQHRMANSLFDISLKTVYKSLVPHFKYSPMCHPNNFSVGLKVEQYLKIEYRIKPSPENTIQPVFFHCTNSPCREYEDSLSRLNPRQADLIAEFLVKMISKLKLPPEDIVVLTPYRANIGAIGRRFRKERVLKGVEFTSFNRFQGREAQIVVLALCVDAETGPMFVAEERSLNVALTRQRSSLLIFGDINTPNYQQQRSFDPDFDTYEEPRINQRVFKEVFHMIRTNGRIVSIEGKEKADPDSRWATRDTMRRSRPRER</sequence>
<comment type="caution">
    <text evidence="9">The sequence shown here is derived from an EMBL/GenBank/DDBJ whole genome shotgun (WGS) entry which is preliminary data.</text>
</comment>
<dbReference type="InterPro" id="IPR047187">
    <property type="entry name" value="SF1_C_Upf1"/>
</dbReference>
<name>A0A1B8AHU3_FUSPO</name>
<dbReference type="GO" id="GO:0043139">
    <property type="term" value="F:5'-3' DNA helicase activity"/>
    <property type="evidence" value="ECO:0007669"/>
    <property type="project" value="TreeGrafter"/>
</dbReference>
<keyword evidence="5" id="KW-0067">ATP-binding</keyword>
<dbReference type="InterPro" id="IPR027417">
    <property type="entry name" value="P-loop_NTPase"/>
</dbReference>
<dbReference type="EMBL" id="LYXU01000004">
    <property type="protein sequence ID" value="OBS20115.1"/>
    <property type="molecule type" value="Genomic_DNA"/>
</dbReference>
<evidence type="ECO:0000313" key="10">
    <source>
        <dbReference type="Proteomes" id="UP000091967"/>
    </source>
</evidence>
<proteinExistence type="inferred from homology"/>
<dbReference type="Proteomes" id="UP000091967">
    <property type="component" value="Unassembled WGS sequence"/>
</dbReference>
<evidence type="ECO:0000256" key="2">
    <source>
        <dbReference type="ARBA" id="ARBA00022741"/>
    </source>
</evidence>
<dbReference type="PANTHER" id="PTHR43788:SF8">
    <property type="entry name" value="DNA-BINDING PROTEIN SMUBP-2"/>
    <property type="match status" value="1"/>
</dbReference>